<comment type="caution">
    <text evidence="2">The sequence shown here is derived from an EMBL/GenBank/DDBJ whole genome shotgun (WGS) entry which is preliminary data.</text>
</comment>
<protein>
    <submittedName>
        <fullName evidence="2">Uncharacterized protein</fullName>
    </submittedName>
</protein>
<feature type="transmembrane region" description="Helical" evidence="1">
    <location>
        <begin position="43"/>
        <end position="63"/>
    </location>
</feature>
<evidence type="ECO:0000313" key="3">
    <source>
        <dbReference type="Proteomes" id="UP001285441"/>
    </source>
</evidence>
<evidence type="ECO:0000256" key="1">
    <source>
        <dbReference type="SAM" id="Phobius"/>
    </source>
</evidence>
<gene>
    <name evidence="2" type="ORF">B0H63DRAFT_482056</name>
</gene>
<keyword evidence="1" id="KW-0472">Membrane</keyword>
<sequence length="69" mass="7730">MTKFAESSLPSKALGRIPMMLLFPTLSFSSMSDYEKSTELTKIIHFILFLGVVSTFAPLPIWVSEFPVC</sequence>
<dbReference type="EMBL" id="JAULSW010000007">
    <property type="protein sequence ID" value="KAK3375168.1"/>
    <property type="molecule type" value="Genomic_DNA"/>
</dbReference>
<keyword evidence="1" id="KW-0812">Transmembrane</keyword>
<evidence type="ECO:0000313" key="2">
    <source>
        <dbReference type="EMBL" id="KAK3375168.1"/>
    </source>
</evidence>
<proteinExistence type="predicted"/>
<feature type="transmembrane region" description="Helical" evidence="1">
    <location>
        <begin position="13"/>
        <end position="31"/>
    </location>
</feature>
<keyword evidence="3" id="KW-1185">Reference proteome</keyword>
<reference evidence="2" key="2">
    <citation type="submission" date="2023-06" db="EMBL/GenBank/DDBJ databases">
        <authorList>
            <consortium name="Lawrence Berkeley National Laboratory"/>
            <person name="Haridas S."/>
            <person name="Hensen N."/>
            <person name="Bonometti L."/>
            <person name="Westerberg I."/>
            <person name="Brannstrom I.O."/>
            <person name="Guillou S."/>
            <person name="Cros-Aarteil S."/>
            <person name="Calhoun S."/>
            <person name="Kuo A."/>
            <person name="Mondo S."/>
            <person name="Pangilinan J."/>
            <person name="Riley R."/>
            <person name="LaButti K."/>
            <person name="Andreopoulos B."/>
            <person name="Lipzen A."/>
            <person name="Chen C."/>
            <person name="Yanf M."/>
            <person name="Daum C."/>
            <person name="Ng V."/>
            <person name="Clum A."/>
            <person name="Steindorff A."/>
            <person name="Ohm R."/>
            <person name="Martin F."/>
            <person name="Silar P."/>
            <person name="Natvig D."/>
            <person name="Lalanne C."/>
            <person name="Gautier V."/>
            <person name="Ament-velasquez S.L."/>
            <person name="Kruys A."/>
            <person name="Hutchinson M.I."/>
            <person name="Powell A.J."/>
            <person name="Barry K."/>
            <person name="Miller A.N."/>
            <person name="Grigoriev I.V."/>
            <person name="Debuchy R."/>
            <person name="Gladieux P."/>
            <person name="Thoren M.H."/>
            <person name="Johannesson H."/>
        </authorList>
    </citation>
    <scope>NUCLEOTIDE SEQUENCE</scope>
    <source>
        <strain evidence="2">CBS 232.78</strain>
    </source>
</reference>
<accession>A0AAE0KEC6</accession>
<organism evidence="2 3">
    <name type="scientific">Podospora didyma</name>
    <dbReference type="NCBI Taxonomy" id="330526"/>
    <lineage>
        <taxon>Eukaryota</taxon>
        <taxon>Fungi</taxon>
        <taxon>Dikarya</taxon>
        <taxon>Ascomycota</taxon>
        <taxon>Pezizomycotina</taxon>
        <taxon>Sordariomycetes</taxon>
        <taxon>Sordariomycetidae</taxon>
        <taxon>Sordariales</taxon>
        <taxon>Podosporaceae</taxon>
        <taxon>Podospora</taxon>
    </lineage>
</organism>
<dbReference type="AlphaFoldDB" id="A0AAE0KEC6"/>
<dbReference type="Proteomes" id="UP001285441">
    <property type="component" value="Unassembled WGS sequence"/>
</dbReference>
<name>A0AAE0KEC6_9PEZI</name>
<keyword evidence="1" id="KW-1133">Transmembrane helix</keyword>
<reference evidence="2" key="1">
    <citation type="journal article" date="2023" name="Mol. Phylogenet. Evol.">
        <title>Genome-scale phylogeny and comparative genomics of the fungal order Sordariales.</title>
        <authorList>
            <person name="Hensen N."/>
            <person name="Bonometti L."/>
            <person name="Westerberg I."/>
            <person name="Brannstrom I.O."/>
            <person name="Guillou S."/>
            <person name="Cros-Aarteil S."/>
            <person name="Calhoun S."/>
            <person name="Haridas S."/>
            <person name="Kuo A."/>
            <person name="Mondo S."/>
            <person name="Pangilinan J."/>
            <person name="Riley R."/>
            <person name="LaButti K."/>
            <person name="Andreopoulos B."/>
            <person name="Lipzen A."/>
            <person name="Chen C."/>
            <person name="Yan M."/>
            <person name="Daum C."/>
            <person name="Ng V."/>
            <person name="Clum A."/>
            <person name="Steindorff A."/>
            <person name="Ohm R.A."/>
            <person name="Martin F."/>
            <person name="Silar P."/>
            <person name="Natvig D.O."/>
            <person name="Lalanne C."/>
            <person name="Gautier V."/>
            <person name="Ament-Velasquez S.L."/>
            <person name="Kruys A."/>
            <person name="Hutchinson M.I."/>
            <person name="Powell A.J."/>
            <person name="Barry K."/>
            <person name="Miller A.N."/>
            <person name="Grigoriev I.V."/>
            <person name="Debuchy R."/>
            <person name="Gladieux P."/>
            <person name="Hiltunen Thoren M."/>
            <person name="Johannesson H."/>
        </authorList>
    </citation>
    <scope>NUCLEOTIDE SEQUENCE</scope>
    <source>
        <strain evidence="2">CBS 232.78</strain>
    </source>
</reference>